<evidence type="ECO:0000256" key="2">
    <source>
        <dbReference type="ARBA" id="ARBA00010942"/>
    </source>
</evidence>
<evidence type="ECO:0000256" key="5">
    <source>
        <dbReference type="ARBA" id="ARBA00022692"/>
    </source>
</evidence>
<gene>
    <name evidence="9" type="ORF">HMPREF2137_02255</name>
</gene>
<dbReference type="SUPFAM" id="SSF82693">
    <property type="entry name" value="Multidrug efflux transporter AcrB pore domain, PN1, PN2, PC1 and PC2 subdomains"/>
    <property type="match status" value="2"/>
</dbReference>
<comment type="caution">
    <text evidence="9">The sequence shown here is derived from an EMBL/GenBank/DDBJ whole genome shotgun (WGS) entry which is preliminary data.</text>
</comment>
<keyword evidence="7 8" id="KW-0472">Membrane</keyword>
<dbReference type="GO" id="GO:0015562">
    <property type="term" value="F:efflux transmembrane transporter activity"/>
    <property type="evidence" value="ECO:0007669"/>
    <property type="project" value="InterPro"/>
</dbReference>
<feature type="transmembrane region" description="Helical" evidence="8">
    <location>
        <begin position="339"/>
        <end position="358"/>
    </location>
</feature>
<dbReference type="OrthoDB" id="9758757at2"/>
<feature type="transmembrane region" description="Helical" evidence="8">
    <location>
        <begin position="391"/>
        <end position="415"/>
    </location>
</feature>
<keyword evidence="5 8" id="KW-0812">Transmembrane</keyword>
<keyword evidence="6 8" id="KW-1133">Transmembrane helix</keyword>
<dbReference type="Gene3D" id="3.30.2090.10">
    <property type="entry name" value="Multidrug efflux transporter AcrB TolC docking domain, DN and DC subdomains"/>
    <property type="match status" value="2"/>
</dbReference>
<evidence type="ECO:0000256" key="6">
    <source>
        <dbReference type="ARBA" id="ARBA00022989"/>
    </source>
</evidence>
<dbReference type="GO" id="GO:0008324">
    <property type="term" value="F:monoatomic cation transmembrane transporter activity"/>
    <property type="evidence" value="ECO:0007669"/>
    <property type="project" value="InterPro"/>
</dbReference>
<dbReference type="Gene3D" id="3.30.70.1430">
    <property type="entry name" value="Multidrug efflux transporter AcrB pore domain"/>
    <property type="match status" value="2"/>
</dbReference>
<feature type="transmembrane region" description="Helical" evidence="8">
    <location>
        <begin position="935"/>
        <end position="957"/>
    </location>
</feature>
<evidence type="ECO:0000313" key="10">
    <source>
        <dbReference type="Proteomes" id="UP000029556"/>
    </source>
</evidence>
<evidence type="ECO:0000313" key="9">
    <source>
        <dbReference type="EMBL" id="KGF36293.1"/>
    </source>
</evidence>
<dbReference type="SUPFAM" id="SSF82714">
    <property type="entry name" value="Multidrug efflux transporter AcrB TolC docking domain, DN and DC subdomains"/>
    <property type="match status" value="2"/>
</dbReference>
<dbReference type="PANTHER" id="PTHR32063">
    <property type="match status" value="1"/>
</dbReference>
<protein>
    <submittedName>
        <fullName evidence="9">Multidrug transporter AcrB</fullName>
    </submittedName>
</protein>
<feature type="transmembrane region" description="Helical" evidence="8">
    <location>
        <begin position="1051"/>
        <end position="1070"/>
    </location>
</feature>
<feature type="transmembrane region" description="Helical" evidence="8">
    <location>
        <begin position="884"/>
        <end position="903"/>
    </location>
</feature>
<accession>A0A095ZNR6</accession>
<dbReference type="Gene3D" id="3.30.70.1440">
    <property type="entry name" value="Multidrug efflux transporter AcrB pore domain"/>
    <property type="match status" value="1"/>
</dbReference>
<dbReference type="PRINTS" id="PR00702">
    <property type="entry name" value="ACRIFLAVINRP"/>
</dbReference>
<dbReference type="Gene3D" id="3.30.70.1320">
    <property type="entry name" value="Multidrug efflux transporter AcrB pore domain like"/>
    <property type="match status" value="1"/>
</dbReference>
<keyword evidence="4" id="KW-1003">Cell membrane</keyword>
<feature type="transmembrane region" description="Helical" evidence="8">
    <location>
        <begin position="447"/>
        <end position="467"/>
    </location>
</feature>
<proteinExistence type="inferred from homology"/>
<evidence type="ECO:0000256" key="8">
    <source>
        <dbReference type="SAM" id="Phobius"/>
    </source>
</evidence>
<dbReference type="InterPro" id="IPR027463">
    <property type="entry name" value="AcrB_DN_DC_subdom"/>
</dbReference>
<evidence type="ECO:0000256" key="4">
    <source>
        <dbReference type="ARBA" id="ARBA00022475"/>
    </source>
</evidence>
<comment type="similarity">
    <text evidence="2">Belongs to the resistance-nodulation-cell division (RND) (TC 2.A.6) family.</text>
</comment>
<feature type="transmembrane region" description="Helical" evidence="8">
    <location>
        <begin position="1014"/>
        <end position="1039"/>
    </location>
</feature>
<keyword evidence="3" id="KW-0813">Transport</keyword>
<feature type="transmembrane region" description="Helical" evidence="8">
    <location>
        <begin position="365"/>
        <end position="385"/>
    </location>
</feature>
<dbReference type="PANTHER" id="PTHR32063:SF24">
    <property type="entry name" value="CATION EFFLUX SYSTEM (ACRB_ACRD_ACRF FAMILY)"/>
    <property type="match status" value="1"/>
</dbReference>
<dbReference type="Pfam" id="PF00873">
    <property type="entry name" value="ACR_tran"/>
    <property type="match status" value="1"/>
</dbReference>
<dbReference type="RefSeq" id="WP_036871828.1">
    <property type="nucleotide sequence ID" value="NZ_JRNN01000028.1"/>
</dbReference>
<feature type="transmembrane region" description="Helical" evidence="8">
    <location>
        <begin position="547"/>
        <end position="564"/>
    </location>
</feature>
<evidence type="ECO:0000256" key="3">
    <source>
        <dbReference type="ARBA" id="ARBA00022448"/>
    </source>
</evidence>
<dbReference type="GO" id="GO:0042910">
    <property type="term" value="F:xenobiotic transmembrane transporter activity"/>
    <property type="evidence" value="ECO:0007669"/>
    <property type="project" value="TreeGrafter"/>
</dbReference>
<evidence type="ECO:0000256" key="1">
    <source>
        <dbReference type="ARBA" id="ARBA00004651"/>
    </source>
</evidence>
<dbReference type="InterPro" id="IPR001036">
    <property type="entry name" value="Acrflvin-R"/>
</dbReference>
<dbReference type="SUPFAM" id="SSF56954">
    <property type="entry name" value="Outer membrane efflux proteins (OEP)"/>
    <property type="match status" value="1"/>
</dbReference>
<comment type="subcellular location">
    <subcellularLocation>
        <location evidence="1">Cell membrane</location>
        <topology evidence="1">Multi-pass membrane protein</topology>
    </subcellularLocation>
</comment>
<feature type="transmembrane region" description="Helical" evidence="8">
    <location>
        <begin position="479"/>
        <end position="502"/>
    </location>
</feature>
<dbReference type="Proteomes" id="UP000029556">
    <property type="component" value="Unassembled WGS sequence"/>
</dbReference>
<dbReference type="InterPro" id="IPR004763">
    <property type="entry name" value="CusA-like"/>
</dbReference>
<dbReference type="Gene3D" id="1.20.1600.10">
    <property type="entry name" value="Outer membrane efflux proteins (OEP)"/>
    <property type="match status" value="1"/>
</dbReference>
<feature type="transmembrane region" description="Helical" evidence="8">
    <location>
        <begin position="910"/>
        <end position="929"/>
    </location>
</feature>
<name>A0A095ZNR6_9BACT</name>
<dbReference type="NCBIfam" id="TIGR00914">
    <property type="entry name" value="2A0601"/>
    <property type="match status" value="1"/>
</dbReference>
<evidence type="ECO:0000256" key="7">
    <source>
        <dbReference type="ARBA" id="ARBA00023136"/>
    </source>
</evidence>
<dbReference type="GO" id="GO:0005886">
    <property type="term" value="C:plasma membrane"/>
    <property type="evidence" value="ECO:0007669"/>
    <property type="project" value="UniProtKB-SubCell"/>
</dbReference>
<feature type="transmembrane region" description="Helical" evidence="8">
    <location>
        <begin position="983"/>
        <end position="1002"/>
    </location>
</feature>
<dbReference type="Gene3D" id="1.20.1640.10">
    <property type="entry name" value="Multidrug efflux transporter AcrB transmembrane domain"/>
    <property type="match status" value="2"/>
</dbReference>
<sequence length="1440" mass="159776">MINKIIYFSIQHKFLVVLLLAAIIGGGVYSLRTINVDSTPDITNNQVQVITVSENLSTADIEQFVTYPVELAMSNLPGVEDIRSISRFGLSVVTIVFKEDMGTYLPRQLVQEKLEEVREDIPEGFGTPAMGPISTGLGEILQYTLVPKDTARYSTQELRTIQDWIVKRQLSMIPGVVEVNSFGGSIKQYEVALNPQRLNAMRVSVGEVYEALKKNNVNTGGAYIERDHMASFIRGEGLVKSVDDIENIVVKNVNGTPVLVRDVADKVGFGSQVRYGAFTQDGHEAVGGMIMMLKGANSDKVVRAVKERMESVRKSLPDGIDIKPFLDRSDLIERTTSTIARNLTEGALIVIFVLVLLLGSLRGGVIAASVIPLSLLFALIMMRLFGVSANLMSLGAIDFGIIVDGAVIIVEGTVFEMEKRIRKHSQLGRGGMNAVAFEAASSMMHSAFFGQLIILIVFTPIIFLSGVSGKMFSPMAYTFSFAVLGAIILCLTYVPMISSLLIRPLSHQGGRMARMERSLQRVGNRVTGRIIHVYHPLLLYALRHKKMVLVSAAALFLAAAFAFTRMGGEFVPELDEGDIAMQTFLRPGSSLSETIKREEEVERLLLQSFPEIKTVCARIGVADIPTDPMGFDYTDSFIILEKDRSKWTSAKTKEELIEKIKEKLQILPGLNFSFSQPVALRFNELLTGVREDVAVKLYGDDLDKLGELGERMVSIISRIEGAEDVTLERTDGLPQITVKYDRQRVAQYGLHIDDLNAYVSSAFAGSSAGSVFEGEKRFDLVIRLSDAYRKSINDLRQLYIPLPSGAQIPLSEVAQIDYESGPMQISREQTSRNIYVGVNVRGRDVQSVVDEIQDKLDQQLRLPAGYRLAYGGEFQKLQEAKNRLMIVLPIALLLIFVLLYFALKSLKQSLMIYMAVPLATVGGVLALLLRGMPFSISAGVGFIVLFGVAVLNGLVLINRFNSLKKEGMNNINRRIIKGTQERIRPILLTATAAMLGFLPMAVSGSAGAEVQRPLATVVIGGLFTATLLTLLVVPLLYALEEKAQRKTANRLPKAAFALMLTLLAPCGMQAQQPVNLQQALQLAEQYHPSIRLAQMGVSREEAMVKGVSEVGLTELSAGVDELGRGNDATFTLLSVRQNIDVLGNKQRVRTQQQKVNVARAEMNLTEHQLRKAVYRDYAQAYILRQRMNVHAMIDSIYQNFEHAAKVRYEARETSKLAYLAAKKKAVETKENFKQSVFDYQVALKALSRWLGEGLYEPTTAPDETLGEVAGKANPVLTCQSERVKLAEENIRLERSKGLPAFFIEGGTQRIGDKNGFWTFEVGVSIPLFRRSYKARQKAAVLDRDIENTQFDLLKKQLGDNQARLQTAYQKWRHKLQYYRDTALPTARAQQRGASSAYKLGATDYIGFIQTMGDAVQTELDYWEAYEQFINTIINLQYPTI</sequence>
<organism evidence="9 10">
    <name type="scientific">Hoylesella buccalis DNF00853</name>
    <dbReference type="NCBI Taxonomy" id="1401074"/>
    <lineage>
        <taxon>Bacteria</taxon>
        <taxon>Pseudomonadati</taxon>
        <taxon>Bacteroidota</taxon>
        <taxon>Bacteroidia</taxon>
        <taxon>Bacteroidales</taxon>
        <taxon>Prevotellaceae</taxon>
        <taxon>Hoylesella</taxon>
    </lineage>
</organism>
<dbReference type="SUPFAM" id="SSF82866">
    <property type="entry name" value="Multidrug efflux transporter AcrB transmembrane domain"/>
    <property type="match status" value="2"/>
</dbReference>
<reference evidence="9 10" key="1">
    <citation type="submission" date="2014-07" db="EMBL/GenBank/DDBJ databases">
        <authorList>
            <person name="McCorrison J."/>
            <person name="Sanka R."/>
            <person name="Torralba M."/>
            <person name="Gillis M."/>
            <person name="Haft D.H."/>
            <person name="Methe B."/>
            <person name="Sutton G."/>
            <person name="Nelson K.E."/>
        </authorList>
    </citation>
    <scope>NUCLEOTIDE SEQUENCE [LARGE SCALE GENOMIC DNA]</scope>
    <source>
        <strain evidence="9 10">DNF00853</strain>
    </source>
</reference>
<dbReference type="EMBL" id="JRNN01000028">
    <property type="protein sequence ID" value="KGF36293.1"/>
    <property type="molecule type" value="Genomic_DNA"/>
</dbReference>